<gene>
    <name evidence="5" type="ORF">METZ01_LOCUS225792</name>
</gene>
<proteinExistence type="predicted"/>
<dbReference type="InterPro" id="IPR009057">
    <property type="entry name" value="Homeodomain-like_sf"/>
</dbReference>
<sequence length="196" mass="22561">MLSKRQLEERKIRQERILSSALEVFRSKGIDGATMDLIAENAGFGKATLYYYFSSKEDVLLSIMEEGWKSLLDSLEIIIQEGKYPRQTFIKILVQTAHNARQRPNLYEFLFQAPKAINITDFREQKWKQYQGRLYATLKGLLEDGIKQKEFPQLDSSLMFKAIGGLFTGMIFLGEKNDPVSEKDVEALLNKLITKP</sequence>
<dbReference type="Gene3D" id="1.10.357.10">
    <property type="entry name" value="Tetracycline Repressor, domain 2"/>
    <property type="match status" value="1"/>
</dbReference>
<accession>A0A382GCI9</accession>
<keyword evidence="2" id="KW-0238">DNA-binding</keyword>
<dbReference type="SUPFAM" id="SSF46689">
    <property type="entry name" value="Homeodomain-like"/>
    <property type="match status" value="1"/>
</dbReference>
<dbReference type="InterPro" id="IPR050109">
    <property type="entry name" value="HTH-type_TetR-like_transc_reg"/>
</dbReference>
<dbReference type="Pfam" id="PF00440">
    <property type="entry name" value="TetR_N"/>
    <property type="match status" value="1"/>
</dbReference>
<dbReference type="InterPro" id="IPR036271">
    <property type="entry name" value="Tet_transcr_reg_TetR-rel_C_sf"/>
</dbReference>
<dbReference type="PANTHER" id="PTHR30055">
    <property type="entry name" value="HTH-TYPE TRANSCRIPTIONAL REGULATOR RUTR"/>
    <property type="match status" value="1"/>
</dbReference>
<dbReference type="GO" id="GO:0000976">
    <property type="term" value="F:transcription cis-regulatory region binding"/>
    <property type="evidence" value="ECO:0007669"/>
    <property type="project" value="TreeGrafter"/>
</dbReference>
<dbReference type="SUPFAM" id="SSF48498">
    <property type="entry name" value="Tetracyclin repressor-like, C-terminal domain"/>
    <property type="match status" value="1"/>
</dbReference>
<evidence type="ECO:0000313" key="5">
    <source>
        <dbReference type="EMBL" id="SVB72938.1"/>
    </source>
</evidence>
<dbReference type="GO" id="GO:0003700">
    <property type="term" value="F:DNA-binding transcription factor activity"/>
    <property type="evidence" value="ECO:0007669"/>
    <property type="project" value="TreeGrafter"/>
</dbReference>
<evidence type="ECO:0000259" key="4">
    <source>
        <dbReference type="PROSITE" id="PS50977"/>
    </source>
</evidence>
<dbReference type="AlphaFoldDB" id="A0A382GCI9"/>
<dbReference type="InterPro" id="IPR001647">
    <property type="entry name" value="HTH_TetR"/>
</dbReference>
<evidence type="ECO:0000256" key="1">
    <source>
        <dbReference type="ARBA" id="ARBA00023015"/>
    </source>
</evidence>
<keyword evidence="3" id="KW-0804">Transcription</keyword>
<evidence type="ECO:0000256" key="2">
    <source>
        <dbReference type="ARBA" id="ARBA00023125"/>
    </source>
</evidence>
<feature type="domain" description="HTH tetR-type" evidence="4">
    <location>
        <begin position="11"/>
        <end position="71"/>
    </location>
</feature>
<organism evidence="5">
    <name type="scientific">marine metagenome</name>
    <dbReference type="NCBI Taxonomy" id="408172"/>
    <lineage>
        <taxon>unclassified sequences</taxon>
        <taxon>metagenomes</taxon>
        <taxon>ecological metagenomes</taxon>
    </lineage>
</organism>
<keyword evidence="1" id="KW-0805">Transcription regulation</keyword>
<dbReference type="PRINTS" id="PR00455">
    <property type="entry name" value="HTHTETR"/>
</dbReference>
<name>A0A382GCI9_9ZZZZ</name>
<dbReference type="PANTHER" id="PTHR30055:SF234">
    <property type="entry name" value="HTH-TYPE TRANSCRIPTIONAL REGULATOR BETI"/>
    <property type="match status" value="1"/>
</dbReference>
<dbReference type="EMBL" id="UINC01054798">
    <property type="protein sequence ID" value="SVB72938.1"/>
    <property type="molecule type" value="Genomic_DNA"/>
</dbReference>
<evidence type="ECO:0000256" key="3">
    <source>
        <dbReference type="ARBA" id="ARBA00023163"/>
    </source>
</evidence>
<dbReference type="PROSITE" id="PS50977">
    <property type="entry name" value="HTH_TETR_2"/>
    <property type="match status" value="1"/>
</dbReference>
<protein>
    <recommendedName>
        <fullName evidence="4">HTH tetR-type domain-containing protein</fullName>
    </recommendedName>
</protein>
<reference evidence="5" key="1">
    <citation type="submission" date="2018-05" db="EMBL/GenBank/DDBJ databases">
        <authorList>
            <person name="Lanie J.A."/>
            <person name="Ng W.-L."/>
            <person name="Kazmierczak K.M."/>
            <person name="Andrzejewski T.M."/>
            <person name="Davidsen T.M."/>
            <person name="Wayne K.J."/>
            <person name="Tettelin H."/>
            <person name="Glass J.I."/>
            <person name="Rusch D."/>
            <person name="Podicherti R."/>
            <person name="Tsui H.-C.T."/>
            <person name="Winkler M.E."/>
        </authorList>
    </citation>
    <scope>NUCLEOTIDE SEQUENCE</scope>
</reference>